<feature type="domain" description="Nuclear Testis protein N-terminal" evidence="3">
    <location>
        <begin position="378"/>
        <end position="731"/>
    </location>
</feature>
<evidence type="ECO:0000259" key="3">
    <source>
        <dbReference type="Pfam" id="PF12881"/>
    </source>
</evidence>
<dbReference type="GeneTree" id="ENSGT00410000025793"/>
<feature type="domain" description="Nuclear Testis protein N-terminal" evidence="3">
    <location>
        <begin position="16"/>
        <end position="288"/>
    </location>
</feature>
<accession>A0A8C0K3P2</accession>
<dbReference type="PANTHER" id="PTHR22879:SF14">
    <property type="entry name" value="NUT FAMILY MEMBER 2A-RELATED"/>
    <property type="match status" value="1"/>
</dbReference>
<proteinExistence type="inferred from homology"/>
<sequence length="734" mass="77076">MATGGAFPVLRPHVATDMGAFASPFPSQPFPAPPHGIPHRSSWALPPPPLLNLPFPASGPLELPSFPSIPLVAGDAGHGPGGPGTCNVIVQVGSEQGSLEPLQTQNIVLTQAPPTWNSAGTLCGGAACPTPVFLAASVMVPGVPASAFGGSQVGQGISAPGPLAAALPPAAPLSALEHFVNTGPPPPGAGREGSGASNPSTASSPKDSCNPRSVYENFRRWQRFKSLARRHLPQSPDAEALSCFLIPVLRTLARLKPTMTLEEGVWWAVQEWQSKSNFDRLIYYEMAGNPGPGQGQGVPETSPVPPPVGGPPTSLPGTWAAWGDPWSIGGSHPLPLWLSDAPPSGPPSHGGCGLRRSRPPHLPLSPPPPRRPPKALLEPRRPRDNKAPKEIPPEAVREYMDIMDGLLGPALSAPGGPVAERGEDGKEPQWDGDPGLLSYIDQLCSQEDFITKVEAVIHPTFLAELLSSETQLDLQALAEKLEQEEGLSLAELVEKRLAALKVEAGVRTPPHHCTAGWGSGPECEAGAQLGAGGGACAPETAGQEPQRHSRAHTHLSRPRAFAGSPRRPEPPAPWASPPQGQRGASLGPSSRGAPVLRESPPSRDPGGPVVGSSEDEELPSLAFLLALQHSLLPWEFSQSPTPDRHLPSPARRRTPSPQRRGLGPAAPLAPKSWKRALWGGPDPAGKTPLPGAHLRGSGQPAKAKAVRPLHPSQPPKRRCDPFPMGSRRKRHCSQ</sequence>
<feature type="region of interest" description="Disordered" evidence="2">
    <location>
        <begin position="176"/>
        <end position="211"/>
    </location>
</feature>
<dbReference type="InterPro" id="IPR024310">
    <property type="entry name" value="NUT"/>
</dbReference>
<dbReference type="PANTHER" id="PTHR22879">
    <property type="entry name" value="NUT FAMILY MEMBER 1"/>
    <property type="match status" value="1"/>
</dbReference>
<comment type="similarity">
    <text evidence="1">Belongs to the NUT family.</text>
</comment>
<feature type="region of interest" description="Disordered" evidence="2">
    <location>
        <begin position="635"/>
        <end position="734"/>
    </location>
</feature>
<feature type="compositionally biased region" description="Basic and acidic residues" evidence="2">
    <location>
        <begin position="377"/>
        <end position="393"/>
    </location>
</feature>
<feature type="region of interest" description="Disordered" evidence="2">
    <location>
        <begin position="530"/>
        <end position="614"/>
    </location>
</feature>
<evidence type="ECO:0000313" key="4">
    <source>
        <dbReference type="Ensembl" id="ENSCAFP00020009221.1"/>
    </source>
</evidence>
<dbReference type="AlphaFoldDB" id="A0A8C0K3P2"/>
<evidence type="ECO:0000256" key="1">
    <source>
        <dbReference type="ARBA" id="ARBA00010586"/>
    </source>
</evidence>
<name>A0A8C0K3P2_CANLU</name>
<keyword evidence="5" id="KW-1185">Reference proteome</keyword>
<feature type="compositionally biased region" description="Pro residues" evidence="2">
    <location>
        <begin position="360"/>
        <end position="370"/>
    </location>
</feature>
<feature type="region of interest" description="Disordered" evidence="2">
    <location>
        <begin position="337"/>
        <end position="393"/>
    </location>
</feature>
<evidence type="ECO:0000256" key="2">
    <source>
        <dbReference type="SAM" id="MobiDB-lite"/>
    </source>
</evidence>
<reference evidence="4" key="2">
    <citation type="submission" date="2025-09" db="UniProtKB">
        <authorList>
            <consortium name="Ensembl"/>
        </authorList>
    </citation>
    <scope>IDENTIFICATION</scope>
</reference>
<dbReference type="Pfam" id="PF12881">
    <property type="entry name" value="NUT"/>
    <property type="match status" value="2"/>
</dbReference>
<evidence type="ECO:0000313" key="5">
    <source>
        <dbReference type="Proteomes" id="UP000694391"/>
    </source>
</evidence>
<reference evidence="4" key="1">
    <citation type="submission" date="2025-08" db="UniProtKB">
        <authorList>
            <consortium name="Ensembl"/>
        </authorList>
    </citation>
    <scope>IDENTIFICATION</scope>
</reference>
<feature type="region of interest" description="Disordered" evidence="2">
    <location>
        <begin position="291"/>
        <end position="322"/>
    </location>
</feature>
<protein>
    <submittedName>
        <fullName evidence="4">NUT family member 2G-like</fullName>
    </submittedName>
</protein>
<dbReference type="Proteomes" id="UP000694391">
    <property type="component" value="Unplaced"/>
</dbReference>
<feature type="compositionally biased region" description="Pro residues" evidence="2">
    <location>
        <begin position="302"/>
        <end position="314"/>
    </location>
</feature>
<dbReference type="InterPro" id="IPR024309">
    <property type="entry name" value="NUT_N"/>
</dbReference>
<feature type="compositionally biased region" description="Polar residues" evidence="2">
    <location>
        <begin position="195"/>
        <end position="211"/>
    </location>
</feature>
<organism evidence="4 5">
    <name type="scientific">Canis lupus dingo</name>
    <name type="common">dingo</name>
    <dbReference type="NCBI Taxonomy" id="286419"/>
    <lineage>
        <taxon>Eukaryota</taxon>
        <taxon>Metazoa</taxon>
        <taxon>Chordata</taxon>
        <taxon>Craniata</taxon>
        <taxon>Vertebrata</taxon>
        <taxon>Euteleostomi</taxon>
        <taxon>Mammalia</taxon>
        <taxon>Eutheria</taxon>
        <taxon>Laurasiatheria</taxon>
        <taxon>Carnivora</taxon>
        <taxon>Caniformia</taxon>
        <taxon>Canidae</taxon>
        <taxon>Canis</taxon>
    </lineage>
</organism>
<dbReference type="Ensembl" id="ENSCAFT00020010713.1">
    <property type="protein sequence ID" value="ENSCAFP00020009221.1"/>
    <property type="gene ID" value="ENSCAFG00020007451.1"/>
</dbReference>
<feature type="compositionally biased region" description="Basic residues" evidence="2">
    <location>
        <begin position="548"/>
        <end position="557"/>
    </location>
</feature>